<dbReference type="FunCoup" id="A0A6J2Y4N4">
    <property type="interactions" value="1378"/>
</dbReference>
<keyword evidence="6" id="KW-0999">Mitochondrion inner membrane</keyword>
<organism evidence="10 11">
    <name type="scientific">Sitophilus oryzae</name>
    <name type="common">Rice weevil</name>
    <name type="synonym">Curculio oryzae</name>
    <dbReference type="NCBI Taxonomy" id="7048"/>
    <lineage>
        <taxon>Eukaryota</taxon>
        <taxon>Metazoa</taxon>
        <taxon>Ecdysozoa</taxon>
        <taxon>Arthropoda</taxon>
        <taxon>Hexapoda</taxon>
        <taxon>Insecta</taxon>
        <taxon>Pterygota</taxon>
        <taxon>Neoptera</taxon>
        <taxon>Endopterygota</taxon>
        <taxon>Coleoptera</taxon>
        <taxon>Polyphaga</taxon>
        <taxon>Cucujiformia</taxon>
        <taxon>Curculionidae</taxon>
        <taxon>Dryophthorinae</taxon>
        <taxon>Sitophilus</taxon>
    </lineage>
</organism>
<dbReference type="GeneID" id="115884345"/>
<dbReference type="Proteomes" id="UP000504635">
    <property type="component" value="Unplaced"/>
</dbReference>
<dbReference type="GO" id="GO:0005743">
    <property type="term" value="C:mitochondrial inner membrane"/>
    <property type="evidence" value="ECO:0007669"/>
    <property type="project" value="UniProtKB-SubCell"/>
</dbReference>
<dbReference type="RefSeq" id="XP_030758763.1">
    <property type="nucleotide sequence ID" value="XM_030902903.1"/>
</dbReference>
<evidence type="ECO:0000256" key="9">
    <source>
        <dbReference type="ARBA" id="ARBA00023136"/>
    </source>
</evidence>
<sequence length="163" mass="19257">MPDQGKRNIIEQFFANVGSILDGPSTWLKEKVIAPNQKDYPWYHKKFRRVPTIDECYTDDVVCFYEANSQYERDKKVDNEVVSILRERFEHCVLFERPDHVEKCTGILQEYEDALTNLFIKYGDLGAFQDVKKAYMKQKHRMIWERRHGPVGSGMKNNSQSED</sequence>
<evidence type="ECO:0000256" key="2">
    <source>
        <dbReference type="ARBA" id="ARBA00008317"/>
    </source>
</evidence>
<evidence type="ECO:0000313" key="11">
    <source>
        <dbReference type="RefSeq" id="XP_030758763.1"/>
    </source>
</evidence>
<comment type="subcellular location">
    <subcellularLocation>
        <location evidence="1">Mitochondrion inner membrane</location>
        <topology evidence="1">Peripheral membrane protein</topology>
        <orientation evidence="1">Matrix side</orientation>
    </subcellularLocation>
</comment>
<proteinExistence type="inferred from homology"/>
<comment type="similarity">
    <text evidence="2">Belongs to the complex I NDUFB10 subunit family.</text>
</comment>
<dbReference type="InterPro" id="IPR039993">
    <property type="entry name" value="NDUFB10"/>
</dbReference>
<keyword evidence="9" id="KW-0472">Membrane</keyword>
<keyword evidence="7" id="KW-0249">Electron transport</keyword>
<dbReference type="GO" id="GO:0045271">
    <property type="term" value="C:respiratory chain complex I"/>
    <property type="evidence" value="ECO:0007669"/>
    <property type="project" value="UniProtKB-ARBA"/>
</dbReference>
<dbReference type="PANTHER" id="PTHR13094">
    <property type="entry name" value="NADH-UBIQUINONE OXIDOREDUCTASE PDSW SUBUNIT"/>
    <property type="match status" value="1"/>
</dbReference>
<evidence type="ECO:0000256" key="6">
    <source>
        <dbReference type="ARBA" id="ARBA00022792"/>
    </source>
</evidence>
<accession>A0A6J2Y4N4</accession>
<name>A0A6J2Y4N4_SITOR</name>
<dbReference type="OrthoDB" id="6017729at2759"/>
<dbReference type="InParanoid" id="A0A6J2Y4N4"/>
<dbReference type="AlphaFoldDB" id="A0A6J2Y4N4"/>
<evidence type="ECO:0000256" key="3">
    <source>
        <dbReference type="ARBA" id="ARBA00014109"/>
    </source>
</evidence>
<evidence type="ECO:0000256" key="5">
    <source>
        <dbReference type="ARBA" id="ARBA00022660"/>
    </source>
</evidence>
<evidence type="ECO:0000313" key="10">
    <source>
        <dbReference type="Proteomes" id="UP000504635"/>
    </source>
</evidence>
<dbReference type="KEGG" id="soy:115884345"/>
<evidence type="ECO:0000256" key="8">
    <source>
        <dbReference type="ARBA" id="ARBA00023128"/>
    </source>
</evidence>
<protein>
    <recommendedName>
        <fullName evidence="3">NADH dehydrogenase [ubiquinone] 1 beta subcomplex subunit 10</fullName>
    </recommendedName>
</protein>
<keyword evidence="4" id="KW-0813">Transport</keyword>
<evidence type="ECO:0000256" key="4">
    <source>
        <dbReference type="ARBA" id="ARBA00022448"/>
    </source>
</evidence>
<keyword evidence="8" id="KW-0496">Mitochondrion</keyword>
<dbReference type="Pfam" id="PF10249">
    <property type="entry name" value="NDUFB10"/>
    <property type="match status" value="1"/>
</dbReference>
<dbReference type="InterPro" id="IPR019377">
    <property type="entry name" value="NADH_UbQ_OxRdtase_su10"/>
</dbReference>
<evidence type="ECO:0000256" key="1">
    <source>
        <dbReference type="ARBA" id="ARBA00004443"/>
    </source>
</evidence>
<gene>
    <name evidence="11" type="primary">LOC115884345</name>
</gene>
<evidence type="ECO:0000256" key="7">
    <source>
        <dbReference type="ARBA" id="ARBA00022982"/>
    </source>
</evidence>
<reference evidence="11" key="1">
    <citation type="submission" date="2025-08" db="UniProtKB">
        <authorList>
            <consortium name="RefSeq"/>
        </authorList>
    </citation>
    <scope>IDENTIFICATION</scope>
    <source>
        <tissue evidence="11">Gonads</tissue>
    </source>
</reference>
<dbReference type="PANTHER" id="PTHR13094:SF1">
    <property type="entry name" value="NADH DEHYDROGENASE [UBIQUINONE] 1 BETA SUBCOMPLEX SUBUNIT 10"/>
    <property type="match status" value="1"/>
</dbReference>
<keyword evidence="10" id="KW-1185">Reference proteome</keyword>
<dbReference type="CTD" id="44228"/>
<keyword evidence="5" id="KW-0679">Respiratory chain</keyword>